<comment type="caution">
    <text evidence="9">The sequence shown here is derived from an EMBL/GenBank/DDBJ whole genome shotgun (WGS) entry which is preliminary data.</text>
</comment>
<evidence type="ECO:0000256" key="1">
    <source>
        <dbReference type="ARBA" id="ARBA00004496"/>
    </source>
</evidence>
<dbReference type="PANTHER" id="PTHR33799:SF1">
    <property type="entry name" value="PTS SYSTEM MANNOSE-SPECIFIC EIIAB COMPONENT-RELATED"/>
    <property type="match status" value="1"/>
</dbReference>
<dbReference type="InterPro" id="IPR004701">
    <property type="entry name" value="PTS_EIIA_man-typ"/>
</dbReference>
<evidence type="ECO:0000256" key="3">
    <source>
        <dbReference type="ARBA" id="ARBA00022490"/>
    </source>
</evidence>
<dbReference type="GO" id="GO:0005737">
    <property type="term" value="C:cytoplasm"/>
    <property type="evidence" value="ECO:0007669"/>
    <property type="project" value="UniProtKB-SubCell"/>
</dbReference>
<evidence type="ECO:0000256" key="4">
    <source>
        <dbReference type="ARBA" id="ARBA00022597"/>
    </source>
</evidence>
<gene>
    <name evidence="9" type="ORF">DES39_1392</name>
</gene>
<name>A0A495RFD1_9GAMM</name>
<dbReference type="SUPFAM" id="SSF53062">
    <property type="entry name" value="PTS system fructose IIA component-like"/>
    <property type="match status" value="1"/>
</dbReference>
<dbReference type="CDD" id="cd00006">
    <property type="entry name" value="PTS_IIA_man"/>
    <property type="match status" value="1"/>
</dbReference>
<dbReference type="AlphaFoldDB" id="A0A495RFD1"/>
<keyword evidence="10" id="KW-1185">Reference proteome</keyword>
<dbReference type="InterPro" id="IPR036662">
    <property type="entry name" value="PTS_EIIA_man-typ_sf"/>
</dbReference>
<keyword evidence="7" id="KW-0418">Kinase</keyword>
<dbReference type="OrthoDB" id="3183705at2"/>
<dbReference type="Proteomes" id="UP000278542">
    <property type="component" value="Unassembled WGS sequence"/>
</dbReference>
<dbReference type="EMBL" id="RBWY01000002">
    <property type="protein sequence ID" value="RKS85974.1"/>
    <property type="molecule type" value="Genomic_DNA"/>
</dbReference>
<evidence type="ECO:0000256" key="7">
    <source>
        <dbReference type="ARBA" id="ARBA00022777"/>
    </source>
</evidence>
<dbReference type="InterPro" id="IPR033887">
    <property type="entry name" value="PTS_IIA_man"/>
</dbReference>
<keyword evidence="3" id="KW-0963">Cytoplasm</keyword>
<sequence>MIGVLLVSHGKMAEGIKDSVGMIVGDIGQFDTLALIPGQDIANLGTDILAKTKALNSGDGVLIFVDLFGASPYNASMKCLPEWDKLNIQTRVVTGMSLPMVITAVCNRDFSSLEELAQDSINAGIENMKDAVAELQAANSSASDGDDY</sequence>
<evidence type="ECO:0000313" key="9">
    <source>
        <dbReference type="EMBL" id="RKS85974.1"/>
    </source>
</evidence>
<keyword evidence="2" id="KW-0813">Transport</keyword>
<evidence type="ECO:0000256" key="6">
    <source>
        <dbReference type="ARBA" id="ARBA00022683"/>
    </source>
</evidence>
<feature type="domain" description="PTS EIIA type-4" evidence="8">
    <location>
        <begin position="1"/>
        <end position="128"/>
    </location>
</feature>
<comment type="subcellular location">
    <subcellularLocation>
        <location evidence="1">Cytoplasm</location>
    </subcellularLocation>
</comment>
<dbReference type="InterPro" id="IPR051471">
    <property type="entry name" value="Bacterial_PTS_sugar_comp"/>
</dbReference>
<dbReference type="GO" id="GO:0009401">
    <property type="term" value="P:phosphoenolpyruvate-dependent sugar phosphotransferase system"/>
    <property type="evidence" value="ECO:0007669"/>
    <property type="project" value="UniProtKB-KW"/>
</dbReference>
<evidence type="ECO:0000256" key="2">
    <source>
        <dbReference type="ARBA" id="ARBA00022448"/>
    </source>
</evidence>
<keyword evidence="4" id="KW-0762">Sugar transport</keyword>
<keyword evidence="6" id="KW-0598">Phosphotransferase system</keyword>
<dbReference type="Gene3D" id="3.40.50.510">
    <property type="entry name" value="Phosphotransferase system, mannose-type IIA component"/>
    <property type="match status" value="1"/>
</dbReference>
<accession>A0A495RFD1</accession>
<organism evidence="9 10">
    <name type="scientific">Orbus hercynius</name>
    <dbReference type="NCBI Taxonomy" id="593135"/>
    <lineage>
        <taxon>Bacteria</taxon>
        <taxon>Pseudomonadati</taxon>
        <taxon>Pseudomonadota</taxon>
        <taxon>Gammaproteobacteria</taxon>
        <taxon>Orbales</taxon>
        <taxon>Orbaceae</taxon>
        <taxon>Orbus</taxon>
    </lineage>
</organism>
<reference evidence="9 10" key="1">
    <citation type="submission" date="2018-10" db="EMBL/GenBank/DDBJ databases">
        <title>Genomic Encyclopedia of Type Strains, Phase IV (KMG-IV): sequencing the most valuable type-strain genomes for metagenomic binning, comparative biology and taxonomic classification.</title>
        <authorList>
            <person name="Goeker M."/>
        </authorList>
    </citation>
    <scope>NUCLEOTIDE SEQUENCE [LARGE SCALE GENOMIC DNA]</scope>
    <source>
        <strain evidence="9 10">DSM 22228</strain>
    </source>
</reference>
<dbReference type="RefSeq" id="WP_121145060.1">
    <property type="nucleotide sequence ID" value="NZ_RBWY01000002.1"/>
</dbReference>
<evidence type="ECO:0000259" key="8">
    <source>
        <dbReference type="PROSITE" id="PS51096"/>
    </source>
</evidence>
<evidence type="ECO:0000313" key="10">
    <source>
        <dbReference type="Proteomes" id="UP000278542"/>
    </source>
</evidence>
<dbReference type="Pfam" id="PF03610">
    <property type="entry name" value="EIIA-man"/>
    <property type="match status" value="1"/>
</dbReference>
<dbReference type="PROSITE" id="PS51096">
    <property type="entry name" value="PTS_EIIA_TYPE_4"/>
    <property type="match status" value="1"/>
</dbReference>
<dbReference type="PANTHER" id="PTHR33799">
    <property type="entry name" value="PTS PERMEASE-RELATED-RELATED"/>
    <property type="match status" value="1"/>
</dbReference>
<protein>
    <submittedName>
        <fullName evidence="9">PTS system mannose-specific IIA component</fullName>
    </submittedName>
</protein>
<evidence type="ECO:0000256" key="5">
    <source>
        <dbReference type="ARBA" id="ARBA00022679"/>
    </source>
</evidence>
<dbReference type="GO" id="GO:0016301">
    <property type="term" value="F:kinase activity"/>
    <property type="evidence" value="ECO:0007669"/>
    <property type="project" value="UniProtKB-KW"/>
</dbReference>
<dbReference type="GO" id="GO:0016020">
    <property type="term" value="C:membrane"/>
    <property type="evidence" value="ECO:0007669"/>
    <property type="project" value="InterPro"/>
</dbReference>
<proteinExistence type="predicted"/>
<keyword evidence="5" id="KW-0808">Transferase</keyword>